<feature type="active site" description="Proton acceptor; specific for L-alanine" evidence="4">
    <location>
        <position position="268"/>
    </location>
</feature>
<evidence type="ECO:0000256" key="4">
    <source>
        <dbReference type="HAMAP-Rule" id="MF_01201"/>
    </source>
</evidence>
<keyword evidence="2 4" id="KW-0663">Pyridoxal phosphate</keyword>
<evidence type="ECO:0000313" key="8">
    <source>
        <dbReference type="EMBL" id="HIR13173.1"/>
    </source>
</evidence>
<dbReference type="InterPro" id="IPR009006">
    <property type="entry name" value="Ala_racemase/Decarboxylase_C"/>
</dbReference>
<dbReference type="PANTHER" id="PTHR30511:SF0">
    <property type="entry name" value="ALANINE RACEMASE, CATABOLIC-RELATED"/>
    <property type="match status" value="1"/>
</dbReference>
<feature type="binding site" evidence="4 6">
    <location>
        <position position="316"/>
    </location>
    <ligand>
        <name>substrate</name>
    </ligand>
</feature>
<dbReference type="InterPro" id="IPR000821">
    <property type="entry name" value="Ala_racemase"/>
</dbReference>
<comment type="similarity">
    <text evidence="4">Belongs to the alanine racemase family.</text>
</comment>
<proteinExistence type="inferred from homology"/>
<organism evidence="8 9">
    <name type="scientific">Candidatus Choladousia intestinavium</name>
    <dbReference type="NCBI Taxonomy" id="2840727"/>
    <lineage>
        <taxon>Bacteria</taxon>
        <taxon>Bacillati</taxon>
        <taxon>Bacillota</taxon>
        <taxon>Clostridia</taxon>
        <taxon>Lachnospirales</taxon>
        <taxon>Lachnospiraceae</taxon>
        <taxon>Lachnospiraceae incertae sedis</taxon>
        <taxon>Candidatus Choladousia</taxon>
    </lineage>
</organism>
<dbReference type="SUPFAM" id="SSF51419">
    <property type="entry name" value="PLP-binding barrel"/>
    <property type="match status" value="1"/>
</dbReference>
<dbReference type="SMART" id="SM01005">
    <property type="entry name" value="Ala_racemase_C"/>
    <property type="match status" value="1"/>
</dbReference>
<keyword evidence="3 4" id="KW-0413">Isomerase</keyword>
<feature type="active site" description="Proton acceptor; specific for D-alanine" evidence="4">
    <location>
        <position position="38"/>
    </location>
</feature>
<dbReference type="CDD" id="cd00430">
    <property type="entry name" value="PLPDE_III_AR"/>
    <property type="match status" value="1"/>
</dbReference>
<dbReference type="AlphaFoldDB" id="A0A9D1AAW6"/>
<dbReference type="InterPro" id="IPR011079">
    <property type="entry name" value="Ala_racemase_C"/>
</dbReference>
<dbReference type="GO" id="GO:0030632">
    <property type="term" value="P:D-alanine biosynthetic process"/>
    <property type="evidence" value="ECO:0007669"/>
    <property type="project" value="UniProtKB-UniRule"/>
</dbReference>
<dbReference type="Proteomes" id="UP000886757">
    <property type="component" value="Unassembled WGS sequence"/>
</dbReference>
<dbReference type="EC" id="5.1.1.1" evidence="4"/>
<dbReference type="PANTHER" id="PTHR30511">
    <property type="entry name" value="ALANINE RACEMASE"/>
    <property type="match status" value="1"/>
</dbReference>
<dbReference type="Pfam" id="PF01168">
    <property type="entry name" value="Ala_racemase_N"/>
    <property type="match status" value="1"/>
</dbReference>
<feature type="modified residue" description="N6-(pyridoxal phosphate)lysine" evidence="4 5">
    <location>
        <position position="38"/>
    </location>
</feature>
<dbReference type="InterPro" id="IPR001608">
    <property type="entry name" value="Ala_racemase_N"/>
</dbReference>
<feature type="domain" description="Alanine racemase C-terminal" evidence="7">
    <location>
        <begin position="247"/>
        <end position="374"/>
    </location>
</feature>
<dbReference type="PRINTS" id="PR00992">
    <property type="entry name" value="ALARACEMASE"/>
</dbReference>
<dbReference type="Gene3D" id="3.20.20.10">
    <property type="entry name" value="Alanine racemase"/>
    <property type="match status" value="1"/>
</dbReference>
<comment type="function">
    <text evidence="4">Catalyzes the interconversion of L-alanine and D-alanine. May also act on other amino acids.</text>
</comment>
<sequence>MKDYGRTAAYVHLDAVEENFEQMKRNLREGTRMFGVIKTDGYGHGAVPIAKRMEPKPYLFGFAVAAVSEALELREQGIQKPILILGYTFPEDYERIVENEIRPAVVSFAMAKKLSEEAMRQNKTVFIHVAVDTGMSRIGFADTRESAEEILKISCLSNLKIEGVFTHFSKADESDQTYTMTQLGRFEDFCEELSGLGLKGVLRHCSNSAALMQNPRANMDLVRAGISIYGIYPSGEVAREPVRLTPVLEWKAKVAFVKEIPAGTLVSYGGTFQAPAPMKVATIPVGYGDGYPRSLSNRGYILVQGKRAPIIGRICMDQFMVDVTGLDVQTGEEVTLIGEDGGARITVDEMAALSGRFPYEFVCDIGKRVPRIYLE</sequence>
<dbReference type="NCBIfam" id="TIGR00492">
    <property type="entry name" value="alr"/>
    <property type="match status" value="1"/>
</dbReference>
<dbReference type="SUPFAM" id="SSF50621">
    <property type="entry name" value="Alanine racemase C-terminal domain-like"/>
    <property type="match status" value="1"/>
</dbReference>
<comment type="pathway">
    <text evidence="4">Amino-acid biosynthesis; D-alanine biosynthesis; D-alanine from L-alanine: step 1/1.</text>
</comment>
<evidence type="ECO:0000259" key="7">
    <source>
        <dbReference type="SMART" id="SM01005"/>
    </source>
</evidence>
<dbReference type="GO" id="GO:0005829">
    <property type="term" value="C:cytosol"/>
    <property type="evidence" value="ECO:0007669"/>
    <property type="project" value="TreeGrafter"/>
</dbReference>
<reference evidence="8" key="2">
    <citation type="journal article" date="2021" name="PeerJ">
        <title>Extensive microbial diversity within the chicken gut microbiome revealed by metagenomics and culture.</title>
        <authorList>
            <person name="Gilroy R."/>
            <person name="Ravi A."/>
            <person name="Getino M."/>
            <person name="Pursley I."/>
            <person name="Horton D.L."/>
            <person name="Alikhan N.F."/>
            <person name="Baker D."/>
            <person name="Gharbi K."/>
            <person name="Hall N."/>
            <person name="Watson M."/>
            <person name="Adriaenssens E.M."/>
            <person name="Foster-Nyarko E."/>
            <person name="Jarju S."/>
            <person name="Secka A."/>
            <person name="Antonio M."/>
            <person name="Oren A."/>
            <person name="Chaudhuri R.R."/>
            <person name="La Ragione R."/>
            <person name="Hildebrand F."/>
            <person name="Pallen M.J."/>
        </authorList>
    </citation>
    <scope>NUCLEOTIDE SEQUENCE</scope>
    <source>
        <strain evidence="8">ChiSjej4B22-8148</strain>
    </source>
</reference>
<dbReference type="GO" id="GO:0008784">
    <property type="term" value="F:alanine racemase activity"/>
    <property type="evidence" value="ECO:0007669"/>
    <property type="project" value="UniProtKB-UniRule"/>
</dbReference>
<feature type="binding site" evidence="4 6">
    <location>
        <position position="137"/>
    </location>
    <ligand>
        <name>substrate</name>
    </ligand>
</feature>
<dbReference type="Gene3D" id="2.40.37.10">
    <property type="entry name" value="Lyase, Ornithine Decarboxylase, Chain A, domain 1"/>
    <property type="match status" value="1"/>
</dbReference>
<evidence type="ECO:0000256" key="5">
    <source>
        <dbReference type="PIRSR" id="PIRSR600821-50"/>
    </source>
</evidence>
<dbReference type="EMBL" id="DVGK01000053">
    <property type="protein sequence ID" value="HIR13173.1"/>
    <property type="molecule type" value="Genomic_DNA"/>
</dbReference>
<dbReference type="HAMAP" id="MF_01201">
    <property type="entry name" value="Ala_racemase"/>
    <property type="match status" value="1"/>
</dbReference>
<dbReference type="GO" id="GO:0030170">
    <property type="term" value="F:pyridoxal phosphate binding"/>
    <property type="evidence" value="ECO:0007669"/>
    <property type="project" value="UniProtKB-UniRule"/>
</dbReference>
<evidence type="ECO:0000256" key="2">
    <source>
        <dbReference type="ARBA" id="ARBA00022898"/>
    </source>
</evidence>
<accession>A0A9D1AAW6</accession>
<reference evidence="8" key="1">
    <citation type="submission" date="2020-10" db="EMBL/GenBank/DDBJ databases">
        <authorList>
            <person name="Gilroy R."/>
        </authorList>
    </citation>
    <scope>NUCLEOTIDE SEQUENCE</scope>
    <source>
        <strain evidence="8">ChiSjej4B22-8148</strain>
    </source>
</reference>
<gene>
    <name evidence="8" type="primary">alr</name>
    <name evidence="8" type="ORF">IAB31_04540</name>
</gene>
<evidence type="ECO:0000313" key="9">
    <source>
        <dbReference type="Proteomes" id="UP000886757"/>
    </source>
</evidence>
<comment type="cofactor">
    <cofactor evidence="1 4 5">
        <name>pyridoxal 5'-phosphate</name>
        <dbReference type="ChEBI" id="CHEBI:597326"/>
    </cofactor>
</comment>
<comment type="caution">
    <text evidence="8">The sequence shown here is derived from an EMBL/GenBank/DDBJ whole genome shotgun (WGS) entry which is preliminary data.</text>
</comment>
<evidence type="ECO:0000256" key="1">
    <source>
        <dbReference type="ARBA" id="ARBA00001933"/>
    </source>
</evidence>
<protein>
    <recommendedName>
        <fullName evidence="4">Alanine racemase</fullName>
        <ecNumber evidence="4">5.1.1.1</ecNumber>
    </recommendedName>
</protein>
<evidence type="ECO:0000256" key="6">
    <source>
        <dbReference type="PIRSR" id="PIRSR600821-52"/>
    </source>
</evidence>
<comment type="catalytic activity">
    <reaction evidence="4">
        <text>L-alanine = D-alanine</text>
        <dbReference type="Rhea" id="RHEA:20249"/>
        <dbReference type="ChEBI" id="CHEBI:57416"/>
        <dbReference type="ChEBI" id="CHEBI:57972"/>
        <dbReference type="EC" id="5.1.1.1"/>
    </reaction>
</comment>
<evidence type="ECO:0000256" key="3">
    <source>
        <dbReference type="ARBA" id="ARBA00023235"/>
    </source>
</evidence>
<dbReference type="InterPro" id="IPR029066">
    <property type="entry name" value="PLP-binding_barrel"/>
</dbReference>
<dbReference type="Pfam" id="PF00842">
    <property type="entry name" value="Ala_racemase_C"/>
    <property type="match status" value="1"/>
</dbReference>
<dbReference type="FunFam" id="3.20.20.10:FF:000002">
    <property type="entry name" value="Alanine racemase"/>
    <property type="match status" value="1"/>
</dbReference>
<name>A0A9D1AAW6_9FIRM</name>